<reference evidence="9" key="1">
    <citation type="journal article" date="2017" name="Appl. Environ. Microbiol.">
        <title>Parallel evolution of two clades of a major Atlantic endemic Vibrio parahaemolyticus pathogen lineage by independent acquisition of related pathogenicity islands.</title>
        <authorList>
            <person name="Xu F."/>
            <person name="Gonzalez-Escalona N."/>
            <person name="Drees K.P."/>
            <person name="Sebra R.P."/>
            <person name="Cooper V.S."/>
            <person name="Jones S.H."/>
            <person name="Whistler C.A."/>
        </authorList>
    </citation>
    <scope>NUCLEOTIDE SEQUENCE</scope>
    <source>
        <strain evidence="9">MAVP-QPI</strain>
    </source>
</reference>
<keyword evidence="3" id="KW-1003">Cell membrane</keyword>
<evidence type="ECO:0000259" key="8">
    <source>
        <dbReference type="PROSITE" id="PS50928"/>
    </source>
</evidence>
<dbReference type="InterPro" id="IPR000515">
    <property type="entry name" value="MetI-like"/>
</dbReference>
<dbReference type="GO" id="GO:0005886">
    <property type="term" value="C:plasma membrane"/>
    <property type="evidence" value="ECO:0007669"/>
    <property type="project" value="UniProtKB-SubCell"/>
</dbReference>
<feature type="domain" description="ABC transmembrane type-1" evidence="8">
    <location>
        <begin position="85"/>
        <end position="274"/>
    </location>
</feature>
<dbReference type="PANTHER" id="PTHR43386">
    <property type="entry name" value="OLIGOPEPTIDE TRANSPORT SYSTEM PERMEASE PROTEIN APPC"/>
    <property type="match status" value="1"/>
</dbReference>
<keyword evidence="2 7" id="KW-0813">Transport</keyword>
<dbReference type="AlphaFoldDB" id="A0A286SFS5"/>
<dbReference type="InterPro" id="IPR035906">
    <property type="entry name" value="MetI-like_sf"/>
</dbReference>
<feature type="transmembrane region" description="Helical" evidence="7">
    <location>
        <begin position="29"/>
        <end position="46"/>
    </location>
</feature>
<evidence type="ECO:0000256" key="1">
    <source>
        <dbReference type="ARBA" id="ARBA00004651"/>
    </source>
</evidence>
<dbReference type="InterPro" id="IPR050366">
    <property type="entry name" value="BP-dependent_transpt_permease"/>
</dbReference>
<comment type="similarity">
    <text evidence="7">Belongs to the binding-protein-dependent transport system permease family.</text>
</comment>
<name>A0A286SFS5_VIBPH</name>
<evidence type="ECO:0000256" key="6">
    <source>
        <dbReference type="ARBA" id="ARBA00023136"/>
    </source>
</evidence>
<evidence type="ECO:0000313" key="9">
    <source>
        <dbReference type="EMBL" id="ATA65973.1"/>
    </source>
</evidence>
<feature type="transmembrane region" description="Helical" evidence="7">
    <location>
        <begin position="247"/>
        <end position="270"/>
    </location>
</feature>
<dbReference type="SUPFAM" id="SSF161098">
    <property type="entry name" value="MetI-like"/>
    <property type="match status" value="1"/>
</dbReference>
<proteinExistence type="inferred from homology"/>
<dbReference type="Gene3D" id="1.10.3720.10">
    <property type="entry name" value="MetI-like"/>
    <property type="match status" value="1"/>
</dbReference>
<dbReference type="PANTHER" id="PTHR43386:SF23">
    <property type="entry name" value="ABC TRANSPORTER"/>
    <property type="match status" value="1"/>
</dbReference>
<evidence type="ECO:0000256" key="4">
    <source>
        <dbReference type="ARBA" id="ARBA00022692"/>
    </source>
</evidence>
<feature type="transmembrane region" description="Helical" evidence="7">
    <location>
        <begin position="205"/>
        <end position="226"/>
    </location>
</feature>
<protein>
    <submittedName>
        <fullName evidence="9">Putative D,D-dipeptide transport system permease protein DdpC</fullName>
    </submittedName>
</protein>
<evidence type="ECO:0000256" key="5">
    <source>
        <dbReference type="ARBA" id="ARBA00022989"/>
    </source>
</evidence>
<keyword evidence="5 7" id="KW-1133">Transmembrane helix</keyword>
<keyword evidence="6 7" id="KW-0472">Membrane</keyword>
<dbReference type="CDD" id="cd06261">
    <property type="entry name" value="TM_PBP2"/>
    <property type="match status" value="1"/>
</dbReference>
<evidence type="ECO:0000256" key="7">
    <source>
        <dbReference type="RuleBase" id="RU363032"/>
    </source>
</evidence>
<accession>A0A286SFS5</accession>
<comment type="subcellular location">
    <subcellularLocation>
        <location evidence="1 7">Cell membrane</location>
        <topology evidence="1 7">Multi-pass membrane protein</topology>
    </subcellularLocation>
</comment>
<dbReference type="EMBL" id="MF066646">
    <property type="protein sequence ID" value="ATA65973.1"/>
    <property type="molecule type" value="Genomic_DNA"/>
</dbReference>
<dbReference type="PROSITE" id="PS50928">
    <property type="entry name" value="ABC_TM1"/>
    <property type="match status" value="1"/>
</dbReference>
<sequence length="290" mass="32645">MHSPISFSESASLVAFVLKMKTPFMKTKSYWSTFAFIGLLIFAYFWPNSGQEMNLLARLSPPNYLHWFGTDWLGRDMFSRTLKALMHSLSMTGIAIFFSASIALMLAIIANLNRRWNMLIDFIVDCALSLPSLLLLMILTVSFGSGSQGVMFAIALSHWPKLTRLCKSEIQSLMCSDYISHALNFGHKKIHVILQHAFPHLLPQWMTGMLLLLPHGLLHSAALSFLGFGSDPTRASMGKIFDEANSYLLTGQWWLAVLPGLMLVFTIILLSHCTRVWVRNNHLRASSCCL</sequence>
<evidence type="ECO:0000256" key="2">
    <source>
        <dbReference type="ARBA" id="ARBA00022448"/>
    </source>
</evidence>
<keyword evidence="4 7" id="KW-0812">Transmembrane</keyword>
<gene>
    <name evidence="9" type="primary">ddpC</name>
    <name evidence="9" type="ORF">MAVP-QPI_00025</name>
</gene>
<organism evidence="9">
    <name type="scientific">Vibrio parahaemolyticus</name>
    <dbReference type="NCBI Taxonomy" id="670"/>
    <lineage>
        <taxon>Bacteria</taxon>
        <taxon>Pseudomonadati</taxon>
        <taxon>Pseudomonadota</taxon>
        <taxon>Gammaproteobacteria</taxon>
        <taxon>Vibrionales</taxon>
        <taxon>Vibrionaceae</taxon>
        <taxon>Vibrio</taxon>
    </lineage>
</organism>
<evidence type="ECO:0000256" key="3">
    <source>
        <dbReference type="ARBA" id="ARBA00022475"/>
    </source>
</evidence>
<dbReference type="Pfam" id="PF00528">
    <property type="entry name" value="BPD_transp_1"/>
    <property type="match status" value="1"/>
</dbReference>
<feature type="transmembrane region" description="Helical" evidence="7">
    <location>
        <begin position="85"/>
        <end position="110"/>
    </location>
</feature>
<dbReference type="GO" id="GO:0055085">
    <property type="term" value="P:transmembrane transport"/>
    <property type="evidence" value="ECO:0007669"/>
    <property type="project" value="InterPro"/>
</dbReference>